<gene>
    <name evidence="1" type="ORF">GCM10007860_03270</name>
</gene>
<dbReference type="EMBL" id="BSOZ01000002">
    <property type="protein sequence ID" value="GLS03184.1"/>
    <property type="molecule type" value="Genomic_DNA"/>
</dbReference>
<name>A0ABQ6BP05_9NEIS</name>
<accession>A0ABQ6BP05</accession>
<reference evidence="2" key="1">
    <citation type="journal article" date="2019" name="Int. J. Syst. Evol. Microbiol.">
        <title>The Global Catalogue of Microorganisms (GCM) 10K type strain sequencing project: providing services to taxonomists for standard genome sequencing and annotation.</title>
        <authorList>
            <consortium name="The Broad Institute Genomics Platform"/>
            <consortium name="The Broad Institute Genome Sequencing Center for Infectious Disease"/>
            <person name="Wu L."/>
            <person name="Ma J."/>
        </authorList>
    </citation>
    <scope>NUCLEOTIDE SEQUENCE [LARGE SCALE GENOMIC DNA]</scope>
    <source>
        <strain evidence="2">NBRC 104970</strain>
    </source>
</reference>
<evidence type="ECO:0000313" key="2">
    <source>
        <dbReference type="Proteomes" id="UP001156836"/>
    </source>
</evidence>
<comment type="caution">
    <text evidence="1">The sequence shown here is derived from an EMBL/GenBank/DDBJ whole genome shotgun (WGS) entry which is preliminary data.</text>
</comment>
<organism evidence="1 2">
    <name type="scientific">Chitiniphilus shinanonensis</name>
    <dbReference type="NCBI Taxonomy" id="553088"/>
    <lineage>
        <taxon>Bacteria</taxon>
        <taxon>Pseudomonadati</taxon>
        <taxon>Pseudomonadota</taxon>
        <taxon>Betaproteobacteria</taxon>
        <taxon>Neisseriales</taxon>
        <taxon>Chitinibacteraceae</taxon>
        <taxon>Chitiniphilus</taxon>
    </lineage>
</organism>
<keyword evidence="2" id="KW-1185">Reference proteome</keyword>
<evidence type="ECO:0008006" key="3">
    <source>
        <dbReference type="Google" id="ProtNLM"/>
    </source>
</evidence>
<evidence type="ECO:0000313" key="1">
    <source>
        <dbReference type="EMBL" id="GLS03184.1"/>
    </source>
</evidence>
<dbReference type="RefSeq" id="WP_018748202.1">
    <property type="nucleotide sequence ID" value="NZ_BSOZ01000002.1"/>
</dbReference>
<proteinExistence type="predicted"/>
<sequence>MHAIPPNRFILVLALPWLLVACQRQPEAAERQVQPAMPASAPIQAGAPSQAPQLAEIAAALRAACPALGGDSVKPGTLVLHPAASDASVPASRAPQAELRAQYGWTRWAEYTFTYGDEACTAYAGGGARPGVLIEPARCEKICEGRWRDAPALQFIEAAGSPASTPRQ</sequence>
<dbReference type="Proteomes" id="UP001156836">
    <property type="component" value="Unassembled WGS sequence"/>
</dbReference>
<protein>
    <recommendedName>
        <fullName evidence="3">Lipoprotein</fullName>
    </recommendedName>
</protein>